<feature type="transmembrane region" description="Helical" evidence="9">
    <location>
        <begin position="297"/>
        <end position="316"/>
    </location>
</feature>
<dbReference type="InterPro" id="IPR004696">
    <property type="entry name" value="Tpt_PEP_transl"/>
</dbReference>
<dbReference type="InterPro" id="IPR037185">
    <property type="entry name" value="EmrE-like"/>
</dbReference>
<comment type="caution">
    <text evidence="11">The sequence shown here is derived from an EMBL/GenBank/DDBJ whole genome shotgun (WGS) entry which is preliminary data.</text>
</comment>
<evidence type="ECO:0000256" key="4">
    <source>
        <dbReference type="ARBA" id="ARBA00022640"/>
    </source>
</evidence>
<keyword evidence="2" id="KW-0813">Transport</keyword>
<evidence type="ECO:0000256" key="7">
    <source>
        <dbReference type="ARBA" id="ARBA00022989"/>
    </source>
</evidence>
<feature type="transmembrane region" description="Helical" evidence="9">
    <location>
        <begin position="336"/>
        <end position="353"/>
    </location>
</feature>
<evidence type="ECO:0000256" key="6">
    <source>
        <dbReference type="ARBA" id="ARBA00022946"/>
    </source>
</evidence>
<dbReference type="InterPro" id="IPR050186">
    <property type="entry name" value="TPT_transporter"/>
</dbReference>
<dbReference type="NCBIfam" id="TIGR00817">
    <property type="entry name" value="tpt"/>
    <property type="match status" value="1"/>
</dbReference>
<keyword evidence="3" id="KW-0150">Chloroplast</keyword>
<evidence type="ECO:0000256" key="2">
    <source>
        <dbReference type="ARBA" id="ARBA00022448"/>
    </source>
</evidence>
<proteinExistence type="predicted"/>
<evidence type="ECO:0000256" key="5">
    <source>
        <dbReference type="ARBA" id="ARBA00022692"/>
    </source>
</evidence>
<dbReference type="PANTHER" id="PTHR11132">
    <property type="entry name" value="SOLUTE CARRIER FAMILY 35"/>
    <property type="match status" value="1"/>
</dbReference>
<sequence length="430" mass="47156">MVCVTNPVQMSLQRPRVSSIFSLPVRGSTGYGLFKTRAFQFEAKDSSLVLPPLVGSAKHAVPLRIVHSEKAFGLRMFGLGQKLRHRSFQVVDALAADAGDSEIKITEGSVIPSKSFGEKFPALVTGFFFFMWYFLNVIFNILNKKVYNYFPYPYFVSVVHLLVGVGYCLVSWALGLPKRAPINKELLLLLTPVAFCHALGHVMSNVSFAAVAVSFTHTIKALEPFFNAAASQFVLGHQIPLSLWLSLTPVVIGVSMASLTELSFNWTGFISAMISNIAFTYRSIYSKKAMTGMDSTNVYAYISVIALFFCIPPAILIEGPQLMEFGFRNAIAKVGLFKFLSDLFWIGMFYHLYNQLATNTLERVAPLTHAVGNVLKRVFVIGFSIVVFGNKISTQTGIGTAIAIAGVAMYSLIKANMEEQKGKAAAALAS</sequence>
<dbReference type="AlphaFoldDB" id="A0AAN9K4L1"/>
<feature type="transmembrane region" description="Helical" evidence="9">
    <location>
        <begin position="374"/>
        <end position="390"/>
    </location>
</feature>
<gene>
    <name evidence="11" type="ORF">RJT34_06937</name>
</gene>
<dbReference type="InterPro" id="IPR004853">
    <property type="entry name" value="Sugar_P_trans_dom"/>
</dbReference>
<comment type="subcellular location">
    <subcellularLocation>
        <location evidence="1">Plastid</location>
        <location evidence="1">Chloroplast membrane</location>
        <topology evidence="1">Multi-pass membrane protein</topology>
    </subcellularLocation>
</comment>
<dbReference type="GO" id="GO:0031969">
    <property type="term" value="C:chloroplast membrane"/>
    <property type="evidence" value="ECO:0007669"/>
    <property type="project" value="UniProtKB-SubCell"/>
</dbReference>
<evidence type="ECO:0000259" key="10">
    <source>
        <dbReference type="Pfam" id="PF03151"/>
    </source>
</evidence>
<protein>
    <recommendedName>
        <fullName evidence="10">Sugar phosphate transporter domain-containing protein</fullName>
    </recommendedName>
</protein>
<evidence type="ECO:0000313" key="12">
    <source>
        <dbReference type="Proteomes" id="UP001359559"/>
    </source>
</evidence>
<dbReference type="Proteomes" id="UP001359559">
    <property type="component" value="Unassembled WGS sequence"/>
</dbReference>
<dbReference type="SUPFAM" id="SSF103481">
    <property type="entry name" value="Multidrug resistance efflux transporter EmrE"/>
    <property type="match status" value="1"/>
</dbReference>
<keyword evidence="4" id="KW-0934">Plastid</keyword>
<organism evidence="11 12">
    <name type="scientific">Clitoria ternatea</name>
    <name type="common">Butterfly pea</name>
    <dbReference type="NCBI Taxonomy" id="43366"/>
    <lineage>
        <taxon>Eukaryota</taxon>
        <taxon>Viridiplantae</taxon>
        <taxon>Streptophyta</taxon>
        <taxon>Embryophyta</taxon>
        <taxon>Tracheophyta</taxon>
        <taxon>Spermatophyta</taxon>
        <taxon>Magnoliopsida</taxon>
        <taxon>eudicotyledons</taxon>
        <taxon>Gunneridae</taxon>
        <taxon>Pentapetalae</taxon>
        <taxon>rosids</taxon>
        <taxon>fabids</taxon>
        <taxon>Fabales</taxon>
        <taxon>Fabaceae</taxon>
        <taxon>Papilionoideae</taxon>
        <taxon>50 kb inversion clade</taxon>
        <taxon>NPAAA clade</taxon>
        <taxon>indigoferoid/millettioid clade</taxon>
        <taxon>Phaseoleae</taxon>
        <taxon>Clitoria</taxon>
    </lineage>
</organism>
<evidence type="ECO:0000256" key="9">
    <source>
        <dbReference type="SAM" id="Phobius"/>
    </source>
</evidence>
<accession>A0AAN9K4L1</accession>
<evidence type="ECO:0000313" key="11">
    <source>
        <dbReference type="EMBL" id="KAK7309856.1"/>
    </source>
</evidence>
<evidence type="ECO:0000256" key="8">
    <source>
        <dbReference type="ARBA" id="ARBA00023136"/>
    </source>
</evidence>
<feature type="transmembrane region" description="Helical" evidence="9">
    <location>
        <begin position="396"/>
        <end position="413"/>
    </location>
</feature>
<keyword evidence="6" id="KW-0809">Transit peptide</keyword>
<dbReference type="EMBL" id="JAYKXN010000002">
    <property type="protein sequence ID" value="KAK7309856.1"/>
    <property type="molecule type" value="Genomic_DNA"/>
</dbReference>
<feature type="transmembrane region" description="Helical" evidence="9">
    <location>
        <begin position="186"/>
        <end position="203"/>
    </location>
</feature>
<dbReference type="Pfam" id="PF03151">
    <property type="entry name" value="TPT"/>
    <property type="match status" value="1"/>
</dbReference>
<feature type="transmembrane region" description="Helical" evidence="9">
    <location>
        <begin position="154"/>
        <end position="174"/>
    </location>
</feature>
<feature type="transmembrane region" description="Helical" evidence="9">
    <location>
        <begin position="266"/>
        <end position="285"/>
    </location>
</feature>
<feature type="domain" description="Sugar phosphate transporter" evidence="10">
    <location>
        <begin position="124"/>
        <end position="411"/>
    </location>
</feature>
<evidence type="ECO:0000256" key="3">
    <source>
        <dbReference type="ARBA" id="ARBA00022528"/>
    </source>
</evidence>
<dbReference type="GO" id="GO:0015120">
    <property type="term" value="F:phosphoglycerate transmembrane transporter activity"/>
    <property type="evidence" value="ECO:0007669"/>
    <property type="project" value="UniProtKB-ARBA"/>
</dbReference>
<keyword evidence="7 9" id="KW-1133">Transmembrane helix</keyword>
<keyword evidence="8 9" id="KW-0472">Membrane</keyword>
<reference evidence="11 12" key="1">
    <citation type="submission" date="2024-01" db="EMBL/GenBank/DDBJ databases">
        <title>The genomes of 5 underutilized Papilionoideae crops provide insights into root nodulation and disease resistance.</title>
        <authorList>
            <person name="Yuan L."/>
        </authorList>
    </citation>
    <scope>NUCLEOTIDE SEQUENCE [LARGE SCALE GENOMIC DNA]</scope>
    <source>
        <strain evidence="11">LY-2023</strain>
        <tissue evidence="11">Leaf</tissue>
    </source>
</reference>
<keyword evidence="5 9" id="KW-0812">Transmembrane</keyword>
<feature type="transmembrane region" description="Helical" evidence="9">
    <location>
        <begin position="241"/>
        <end position="260"/>
    </location>
</feature>
<feature type="transmembrane region" description="Helical" evidence="9">
    <location>
        <begin position="120"/>
        <end position="142"/>
    </location>
</feature>
<keyword evidence="12" id="KW-1185">Reference proteome</keyword>
<name>A0AAN9K4L1_CLITE</name>
<evidence type="ECO:0000256" key="1">
    <source>
        <dbReference type="ARBA" id="ARBA00004508"/>
    </source>
</evidence>
<dbReference type="GO" id="GO:0015605">
    <property type="term" value="F:organophosphate ester transmembrane transporter activity"/>
    <property type="evidence" value="ECO:0007669"/>
    <property type="project" value="UniProtKB-ARBA"/>
</dbReference>